<dbReference type="EMBL" id="JAVRRA010018426">
    <property type="protein sequence ID" value="KAK5188286.1"/>
    <property type="molecule type" value="Genomic_DNA"/>
</dbReference>
<dbReference type="InterPro" id="IPR001926">
    <property type="entry name" value="TrpB-like_PALP"/>
</dbReference>
<dbReference type="CDD" id="cd00640">
    <property type="entry name" value="Trp-synth-beta_II"/>
    <property type="match status" value="1"/>
</dbReference>
<reference evidence="2 3" key="1">
    <citation type="submission" date="2023-08" db="EMBL/GenBank/DDBJ databases">
        <title>Black Yeasts Isolated from many extreme environments.</title>
        <authorList>
            <person name="Coleine C."/>
            <person name="Stajich J.E."/>
            <person name="Selbmann L."/>
        </authorList>
    </citation>
    <scope>NUCLEOTIDE SEQUENCE [LARGE SCALE GENOMIC DNA]</scope>
    <source>
        <strain evidence="2 3">CCFEE 536</strain>
    </source>
</reference>
<organism evidence="2 3">
    <name type="scientific">Cryomyces antarcticus</name>
    <dbReference type="NCBI Taxonomy" id="329879"/>
    <lineage>
        <taxon>Eukaryota</taxon>
        <taxon>Fungi</taxon>
        <taxon>Dikarya</taxon>
        <taxon>Ascomycota</taxon>
        <taxon>Pezizomycotina</taxon>
        <taxon>Dothideomycetes</taxon>
        <taxon>Dothideomycetes incertae sedis</taxon>
        <taxon>Cryomyces</taxon>
    </lineage>
</organism>
<dbReference type="Gene3D" id="3.40.50.1100">
    <property type="match status" value="1"/>
</dbReference>
<sequence>MYSYLNPAARSWVCQSSVNPDVEQLHRQLPDYASTPLVPMNDLANELGIGRIYVKDESHRFGLPAFKILGAAWAVYRAVAAILGVPPTLSVGELGVAAMKQSVKLVACSDGNWGRAVARMARYLHIPATIFLPRNIDRATRDKIASEGARALVVDGDYDAAIE</sequence>
<dbReference type="Pfam" id="PF00291">
    <property type="entry name" value="PALP"/>
    <property type="match status" value="1"/>
</dbReference>
<evidence type="ECO:0000259" key="1">
    <source>
        <dbReference type="Pfam" id="PF00291"/>
    </source>
</evidence>
<dbReference type="SUPFAM" id="SSF53686">
    <property type="entry name" value="Tryptophan synthase beta subunit-like PLP-dependent enzymes"/>
    <property type="match status" value="1"/>
</dbReference>
<dbReference type="InterPro" id="IPR036052">
    <property type="entry name" value="TrpB-like_PALP_sf"/>
</dbReference>
<dbReference type="Proteomes" id="UP001357485">
    <property type="component" value="Unassembled WGS sequence"/>
</dbReference>
<feature type="domain" description="Tryptophan synthase beta chain-like PALP" evidence="1">
    <location>
        <begin position="32"/>
        <end position="162"/>
    </location>
</feature>
<protein>
    <recommendedName>
        <fullName evidence="1">Tryptophan synthase beta chain-like PALP domain-containing protein</fullName>
    </recommendedName>
</protein>
<gene>
    <name evidence="2" type="ORF">LTR16_008458</name>
</gene>
<accession>A0ABR0LKB8</accession>
<evidence type="ECO:0000313" key="3">
    <source>
        <dbReference type="Proteomes" id="UP001357485"/>
    </source>
</evidence>
<dbReference type="PANTHER" id="PTHR42937">
    <property type="match status" value="1"/>
</dbReference>
<dbReference type="PANTHER" id="PTHR42937:SF1">
    <property type="entry name" value="DIAMINOPROPIONATE AMMONIA-LYASE"/>
    <property type="match status" value="1"/>
</dbReference>
<comment type="caution">
    <text evidence="2">The sequence shown here is derived from an EMBL/GenBank/DDBJ whole genome shotgun (WGS) entry which is preliminary data.</text>
</comment>
<name>A0ABR0LKB8_9PEZI</name>
<proteinExistence type="predicted"/>
<feature type="non-terminal residue" evidence="2">
    <location>
        <position position="163"/>
    </location>
</feature>
<evidence type="ECO:0000313" key="2">
    <source>
        <dbReference type="EMBL" id="KAK5188286.1"/>
    </source>
</evidence>
<keyword evidence="3" id="KW-1185">Reference proteome</keyword>